<reference evidence="1" key="2">
    <citation type="submission" date="2020-09" db="EMBL/GenBank/DDBJ databases">
        <authorList>
            <person name="Sun Q."/>
            <person name="Ohkuma M."/>
        </authorList>
    </citation>
    <scope>NUCLEOTIDE SEQUENCE</scope>
    <source>
        <strain evidence="1">JCM 14359</strain>
    </source>
</reference>
<organism evidence="1 2">
    <name type="scientific">Halobellus salinus</name>
    <dbReference type="NCBI Taxonomy" id="931585"/>
    <lineage>
        <taxon>Archaea</taxon>
        <taxon>Methanobacteriati</taxon>
        <taxon>Methanobacteriota</taxon>
        <taxon>Stenosarchaea group</taxon>
        <taxon>Halobacteria</taxon>
        <taxon>Halobacteriales</taxon>
        <taxon>Haloferacaceae</taxon>
        <taxon>Halobellus</taxon>
    </lineage>
</organism>
<comment type="caution">
    <text evidence="1">The sequence shown here is derived from an EMBL/GenBank/DDBJ whole genome shotgun (WGS) entry which is preliminary data.</text>
</comment>
<keyword evidence="2" id="KW-1185">Reference proteome</keyword>
<sequence>MSDANDDERFASPAPGTQEIRCSACRAALESPGRATVSFLLVDQLTIPVVGCADHKEQFSEVCGLTTEDTARVLDHRPAGGVQCPGCRHSTHRSQHPVVPVTDGAVAVLGCGAHVDDLVERFRTGLWTRHRLTTSLPSD</sequence>
<protein>
    <submittedName>
        <fullName evidence="1">Uncharacterized protein</fullName>
    </submittedName>
</protein>
<evidence type="ECO:0000313" key="1">
    <source>
        <dbReference type="EMBL" id="GGJ16667.1"/>
    </source>
</evidence>
<reference evidence="1" key="1">
    <citation type="journal article" date="2014" name="Int. J. Syst. Evol. Microbiol.">
        <title>Complete genome sequence of Corynebacterium casei LMG S-19264T (=DSM 44701T), isolated from a smear-ripened cheese.</title>
        <authorList>
            <consortium name="US DOE Joint Genome Institute (JGI-PGF)"/>
            <person name="Walter F."/>
            <person name="Albersmeier A."/>
            <person name="Kalinowski J."/>
            <person name="Ruckert C."/>
        </authorList>
    </citation>
    <scope>NUCLEOTIDE SEQUENCE</scope>
    <source>
        <strain evidence="1">JCM 14359</strain>
    </source>
</reference>
<name>A0A830EJ58_9EURY</name>
<accession>A0A830EJ58</accession>
<gene>
    <name evidence="1" type="ORF">GCM10008995_28220</name>
</gene>
<dbReference type="EMBL" id="BMOC01000028">
    <property type="protein sequence ID" value="GGJ16667.1"/>
    <property type="molecule type" value="Genomic_DNA"/>
</dbReference>
<dbReference type="OrthoDB" id="334312at2157"/>
<evidence type="ECO:0000313" key="2">
    <source>
        <dbReference type="Proteomes" id="UP000653099"/>
    </source>
</evidence>
<dbReference type="AlphaFoldDB" id="A0A830EJ58"/>
<proteinExistence type="predicted"/>
<dbReference type="Proteomes" id="UP000653099">
    <property type="component" value="Unassembled WGS sequence"/>
</dbReference>
<dbReference type="RefSeq" id="WP_188788543.1">
    <property type="nucleotide sequence ID" value="NZ_BMOC01000028.1"/>
</dbReference>